<name>A0ABN6H1E2_9BACT</name>
<feature type="chain" id="PRO_5046490967" evidence="1">
    <location>
        <begin position="19"/>
        <end position="277"/>
    </location>
</feature>
<feature type="signal peptide" evidence="1">
    <location>
        <begin position="1"/>
        <end position="18"/>
    </location>
</feature>
<dbReference type="RefSeq" id="WP_338689592.1">
    <property type="nucleotide sequence ID" value="NZ_AP024702.1"/>
</dbReference>
<evidence type="ECO:0000313" key="2">
    <source>
        <dbReference type="EMBL" id="BCX47404.1"/>
    </source>
</evidence>
<keyword evidence="3" id="KW-1185">Reference proteome</keyword>
<dbReference type="EMBL" id="AP024702">
    <property type="protein sequence ID" value="BCX47404.1"/>
    <property type="molecule type" value="Genomic_DNA"/>
</dbReference>
<dbReference type="Proteomes" id="UP001374893">
    <property type="component" value="Chromosome"/>
</dbReference>
<organism evidence="2 3">
    <name type="scientific">Haloferula helveola</name>
    <dbReference type="NCBI Taxonomy" id="490095"/>
    <lineage>
        <taxon>Bacteria</taxon>
        <taxon>Pseudomonadati</taxon>
        <taxon>Verrucomicrobiota</taxon>
        <taxon>Verrucomicrobiia</taxon>
        <taxon>Verrucomicrobiales</taxon>
        <taxon>Verrucomicrobiaceae</taxon>
        <taxon>Haloferula</taxon>
    </lineage>
</organism>
<sequence>MFRLPIVLPVLAASTAAAFPPAPYDTIYGVVRDQVGKTIVAEGAELVLLKGADEVERVPIMADAWVDRNYELKIKIDANRPQTRIYNLAALPAQGLFSLAVDMNGSRFYPIETSAGLFSTGQGGEQRRLDLNLGLDSDGDGIPDVWEQWQLYQAGYSPGENGWDLSLIDRDGDFDSDGSSNWTEYVAGTFAGDATERFDMEVREKADSFVRFEFFAITGKTYTIERSQDGQVWTEVPFGLSPSADRFLAHQADGVAVLSAYCAPSGDPNELFRLNVR</sequence>
<evidence type="ECO:0000256" key="1">
    <source>
        <dbReference type="SAM" id="SignalP"/>
    </source>
</evidence>
<reference evidence="2 3" key="1">
    <citation type="submission" date="2021-06" db="EMBL/GenBank/DDBJ databases">
        <title>Complete genome of Haloferula helveola possessing various polysaccharide degrading enzymes.</title>
        <authorList>
            <person name="Takami H."/>
            <person name="Huang C."/>
            <person name="Hamasaki K."/>
        </authorList>
    </citation>
    <scope>NUCLEOTIDE SEQUENCE [LARGE SCALE GENOMIC DNA]</scope>
    <source>
        <strain evidence="2 3">CN-1</strain>
    </source>
</reference>
<evidence type="ECO:0000313" key="3">
    <source>
        <dbReference type="Proteomes" id="UP001374893"/>
    </source>
</evidence>
<accession>A0ABN6H1E2</accession>
<protein>
    <submittedName>
        <fullName evidence="2">Uncharacterized protein</fullName>
    </submittedName>
</protein>
<proteinExistence type="predicted"/>
<keyword evidence="1" id="KW-0732">Signal</keyword>
<gene>
    <name evidence="2" type="ORF">HAHE_13120</name>
</gene>